<dbReference type="PIRSF" id="PIRSF000530">
    <property type="entry name" value="Galactokinase"/>
    <property type="match status" value="1"/>
</dbReference>
<dbReference type="GO" id="GO:0006012">
    <property type="term" value="P:galactose metabolic process"/>
    <property type="evidence" value="ECO:0007669"/>
    <property type="project" value="UniProtKB-UniRule"/>
</dbReference>
<dbReference type="PANTHER" id="PTHR10457">
    <property type="entry name" value="MEVALONATE KINASE/GALACTOKINASE"/>
    <property type="match status" value="1"/>
</dbReference>
<dbReference type="InterPro" id="IPR013750">
    <property type="entry name" value="GHMP_kinase_C_dom"/>
</dbReference>
<dbReference type="eggNOG" id="COG0153">
    <property type="taxonomic scope" value="Bacteria"/>
</dbReference>
<dbReference type="InterPro" id="IPR014721">
    <property type="entry name" value="Ribsml_uS5_D2-typ_fold_subgr"/>
</dbReference>
<dbReference type="Proteomes" id="UP000023067">
    <property type="component" value="Unassembled WGS sequence"/>
</dbReference>
<protein>
    <recommendedName>
        <fullName evidence="11">Galactokinase</fullName>
        <ecNumber evidence="11">2.7.1.6</ecNumber>
    </recommendedName>
</protein>
<dbReference type="InterPro" id="IPR019539">
    <property type="entry name" value="GalKase_N"/>
</dbReference>
<evidence type="ECO:0000256" key="11">
    <source>
        <dbReference type="NCBIfam" id="TIGR00131"/>
    </source>
</evidence>
<dbReference type="STRING" id="396014.BF93_14240"/>
<evidence type="ECO:0000313" key="15">
    <source>
        <dbReference type="EMBL" id="EWS81983.1"/>
    </source>
</evidence>
<dbReference type="PROSITE" id="PS00106">
    <property type="entry name" value="GALACTOKINASE"/>
    <property type="match status" value="1"/>
</dbReference>
<keyword evidence="2" id="KW-0963">Cytoplasm</keyword>
<dbReference type="GO" id="GO:0004335">
    <property type="term" value="F:galactokinase activity"/>
    <property type="evidence" value="ECO:0007669"/>
    <property type="project" value="UniProtKB-UniRule"/>
</dbReference>
<feature type="domain" description="GHMP kinase N-terminal" evidence="12">
    <location>
        <begin position="132"/>
        <end position="210"/>
    </location>
</feature>
<accession>Z9JVG4</accession>
<dbReference type="InterPro" id="IPR036554">
    <property type="entry name" value="GHMP_kinase_C_sf"/>
</dbReference>
<keyword evidence="5" id="KW-0547">Nucleotide-binding</keyword>
<dbReference type="RefSeq" id="WP_051486607.1">
    <property type="nucleotide sequence ID" value="NZ_BAAAOW010000003.1"/>
</dbReference>
<dbReference type="FunFam" id="3.30.230.10:FF:000017">
    <property type="entry name" value="Galactokinase"/>
    <property type="match status" value="1"/>
</dbReference>
<comment type="similarity">
    <text evidence="1">Belongs to the GHMP kinase family. GalK subfamily.</text>
</comment>
<dbReference type="GO" id="GO:0005829">
    <property type="term" value="C:cytosol"/>
    <property type="evidence" value="ECO:0007669"/>
    <property type="project" value="TreeGrafter"/>
</dbReference>
<evidence type="ECO:0000256" key="9">
    <source>
        <dbReference type="ARBA" id="ARBA00023144"/>
    </source>
</evidence>
<evidence type="ECO:0000256" key="1">
    <source>
        <dbReference type="ARBA" id="ARBA00006566"/>
    </source>
</evidence>
<keyword evidence="10" id="KW-0119">Carbohydrate metabolism</keyword>
<dbReference type="SUPFAM" id="SSF55060">
    <property type="entry name" value="GHMP Kinase, C-terminal domain"/>
    <property type="match status" value="1"/>
</dbReference>
<dbReference type="AlphaFoldDB" id="Z9JVG4"/>
<sequence>MTHDAVTTPAPDAPSGAAALLSAAPERAAAVRRVRELFEETFGAAPEGVFSAPGRVNIIGEHVDYQDGLCLPMAIPHRCFVAASRTDTGILRLRSAQAEGTEEIAVADLDPSAAGGWTAYVAGVVWALGDVIARTDGARGAGLDIVVDGYVPLGAGLSSSASLECAVAQAVDSLLGLGTTPLERVQASIRAETEFAGASTGGLDQSASVLCEEGHALLLDCRDVSTRPVPWDLAGQGLALLITDTRAEHSHVDGEYVARRRDSETAARLLEVPTLRDVDAAGLEDHLARIEDPVIRRRARHVITEIERVREFDRVLASGSVRENVVELGALLNASHDSLREDYEVTVPQLDVAVDAARAAGAHGARMTGGGFGGSTIALVEADAAEAVAAAIAAAFAEHGFTAPVFFLALPSAGAGIDA</sequence>
<name>Z9JVG4_9MICO</name>
<dbReference type="PATRIC" id="fig|396014.3.peg.1199"/>
<evidence type="ECO:0000256" key="7">
    <source>
        <dbReference type="ARBA" id="ARBA00022840"/>
    </source>
</evidence>
<dbReference type="InterPro" id="IPR006206">
    <property type="entry name" value="Mevalonate/galactokinase"/>
</dbReference>
<dbReference type="Pfam" id="PF08544">
    <property type="entry name" value="GHMP_kinases_C"/>
    <property type="match status" value="1"/>
</dbReference>
<dbReference type="InterPro" id="IPR019741">
    <property type="entry name" value="Galactokinase_CS"/>
</dbReference>
<dbReference type="EMBL" id="JDYK01000004">
    <property type="protein sequence ID" value="EWS81983.1"/>
    <property type="molecule type" value="Genomic_DNA"/>
</dbReference>
<dbReference type="Gene3D" id="3.30.230.10">
    <property type="match status" value="1"/>
</dbReference>
<dbReference type="PRINTS" id="PR00959">
    <property type="entry name" value="MEVGALKINASE"/>
</dbReference>
<evidence type="ECO:0000256" key="8">
    <source>
        <dbReference type="ARBA" id="ARBA00022842"/>
    </source>
</evidence>
<evidence type="ECO:0000259" key="12">
    <source>
        <dbReference type="Pfam" id="PF00288"/>
    </source>
</evidence>
<feature type="domain" description="Galactokinase N-terminal" evidence="14">
    <location>
        <begin position="36"/>
        <end position="85"/>
    </location>
</feature>
<dbReference type="EC" id="2.7.1.6" evidence="11"/>
<evidence type="ECO:0000259" key="14">
    <source>
        <dbReference type="Pfam" id="PF10509"/>
    </source>
</evidence>
<dbReference type="GO" id="GO:0046872">
    <property type="term" value="F:metal ion binding"/>
    <property type="evidence" value="ECO:0007669"/>
    <property type="project" value="UniProtKB-KW"/>
</dbReference>
<dbReference type="InterPro" id="IPR000705">
    <property type="entry name" value="Galactokinase"/>
</dbReference>
<dbReference type="InterPro" id="IPR006204">
    <property type="entry name" value="GHMP_kinase_N_dom"/>
</dbReference>
<evidence type="ECO:0000256" key="3">
    <source>
        <dbReference type="ARBA" id="ARBA00022679"/>
    </source>
</evidence>
<evidence type="ECO:0000313" key="16">
    <source>
        <dbReference type="Proteomes" id="UP000023067"/>
    </source>
</evidence>
<keyword evidence="16" id="KW-1185">Reference proteome</keyword>
<keyword evidence="4" id="KW-0479">Metal-binding</keyword>
<keyword evidence="9" id="KW-0299">Galactose metabolism</keyword>
<dbReference type="Pfam" id="PF00288">
    <property type="entry name" value="GHMP_kinases_N"/>
    <property type="match status" value="1"/>
</dbReference>
<keyword evidence="6" id="KW-0418">Kinase</keyword>
<evidence type="ECO:0000256" key="6">
    <source>
        <dbReference type="ARBA" id="ARBA00022777"/>
    </source>
</evidence>
<keyword evidence="7" id="KW-0067">ATP-binding</keyword>
<feature type="domain" description="GHMP kinase C-terminal" evidence="13">
    <location>
        <begin position="321"/>
        <end position="397"/>
    </location>
</feature>
<dbReference type="PRINTS" id="PR00473">
    <property type="entry name" value="GALCTOKINASE"/>
</dbReference>
<evidence type="ECO:0000256" key="4">
    <source>
        <dbReference type="ARBA" id="ARBA00022723"/>
    </source>
</evidence>
<dbReference type="SUPFAM" id="SSF54211">
    <property type="entry name" value="Ribosomal protein S5 domain 2-like"/>
    <property type="match status" value="1"/>
</dbReference>
<dbReference type="Pfam" id="PF10509">
    <property type="entry name" value="GalKase_gal_bdg"/>
    <property type="match status" value="1"/>
</dbReference>
<dbReference type="OrthoDB" id="250531at2"/>
<evidence type="ECO:0000259" key="13">
    <source>
        <dbReference type="Pfam" id="PF08544"/>
    </source>
</evidence>
<evidence type="ECO:0000256" key="5">
    <source>
        <dbReference type="ARBA" id="ARBA00022741"/>
    </source>
</evidence>
<keyword evidence="3" id="KW-0808">Transferase</keyword>
<comment type="caution">
    <text evidence="15">The sequence shown here is derived from an EMBL/GenBank/DDBJ whole genome shotgun (WGS) entry which is preliminary data.</text>
</comment>
<dbReference type="NCBIfam" id="TIGR00131">
    <property type="entry name" value="gal_kin"/>
    <property type="match status" value="1"/>
</dbReference>
<dbReference type="PANTHER" id="PTHR10457:SF7">
    <property type="entry name" value="GALACTOKINASE-RELATED"/>
    <property type="match status" value="1"/>
</dbReference>
<dbReference type="GO" id="GO:0005524">
    <property type="term" value="F:ATP binding"/>
    <property type="evidence" value="ECO:0007669"/>
    <property type="project" value="UniProtKB-UniRule"/>
</dbReference>
<dbReference type="FunFam" id="3.30.70.890:FF:000001">
    <property type="entry name" value="Galactokinase"/>
    <property type="match status" value="1"/>
</dbReference>
<keyword evidence="8" id="KW-0460">Magnesium</keyword>
<organism evidence="15 16">
    <name type="scientific">Brachybacterium phenoliresistens</name>
    <dbReference type="NCBI Taxonomy" id="396014"/>
    <lineage>
        <taxon>Bacteria</taxon>
        <taxon>Bacillati</taxon>
        <taxon>Actinomycetota</taxon>
        <taxon>Actinomycetes</taxon>
        <taxon>Micrococcales</taxon>
        <taxon>Dermabacteraceae</taxon>
        <taxon>Brachybacterium</taxon>
    </lineage>
</organism>
<evidence type="ECO:0000256" key="10">
    <source>
        <dbReference type="ARBA" id="ARBA00023277"/>
    </source>
</evidence>
<proteinExistence type="inferred from homology"/>
<dbReference type="Gene3D" id="3.30.70.890">
    <property type="entry name" value="GHMP kinase, C-terminal domain"/>
    <property type="match status" value="1"/>
</dbReference>
<evidence type="ECO:0000256" key="2">
    <source>
        <dbReference type="ARBA" id="ARBA00022490"/>
    </source>
</evidence>
<dbReference type="InterPro" id="IPR020568">
    <property type="entry name" value="Ribosomal_Su5_D2-typ_SF"/>
</dbReference>
<gene>
    <name evidence="15" type="ORF">BF93_14240</name>
</gene>
<dbReference type="PROSITE" id="PS00627">
    <property type="entry name" value="GHMP_KINASES_ATP"/>
    <property type="match status" value="1"/>
</dbReference>
<reference evidence="15 16" key="1">
    <citation type="submission" date="2014-02" db="EMBL/GenBank/DDBJ databases">
        <title>Genome sequence of Brachybacterium phenoliresistens strain W13A50.</title>
        <authorList>
            <person name="Wang X."/>
        </authorList>
    </citation>
    <scope>NUCLEOTIDE SEQUENCE [LARGE SCALE GENOMIC DNA]</scope>
    <source>
        <strain evidence="15 16">W13A50</strain>
    </source>
</reference>
<dbReference type="HOGENOM" id="CLU_017814_2_1_11"/>
<dbReference type="InterPro" id="IPR006203">
    <property type="entry name" value="GHMP_knse_ATP-bd_CS"/>
</dbReference>